<dbReference type="EMBL" id="PDOC01000003">
    <property type="protein sequence ID" value="PIL46017.1"/>
    <property type="molecule type" value="Genomic_DNA"/>
</dbReference>
<dbReference type="AlphaFoldDB" id="A0A2G8TIZ8"/>
<accession>A0A2G8TIZ8</accession>
<dbReference type="InterPro" id="IPR053842">
    <property type="entry name" value="NikA-like"/>
</dbReference>
<organism evidence="1 2">
    <name type="scientific">Massilia eurypsychrophila</name>
    <dbReference type="NCBI Taxonomy" id="1485217"/>
    <lineage>
        <taxon>Bacteria</taxon>
        <taxon>Pseudomonadati</taxon>
        <taxon>Pseudomonadota</taxon>
        <taxon>Betaproteobacteria</taxon>
        <taxon>Burkholderiales</taxon>
        <taxon>Oxalobacteraceae</taxon>
        <taxon>Telluria group</taxon>
        <taxon>Massilia</taxon>
    </lineage>
</organism>
<dbReference type="Proteomes" id="UP000230390">
    <property type="component" value="Unassembled WGS sequence"/>
</dbReference>
<proteinExistence type="predicted"/>
<name>A0A2G8TIZ8_9BURK</name>
<dbReference type="Pfam" id="PF21983">
    <property type="entry name" value="NikA-like"/>
    <property type="match status" value="1"/>
</dbReference>
<reference evidence="1 2" key="1">
    <citation type="submission" date="2017-10" db="EMBL/GenBank/DDBJ databases">
        <title>Massilia psychrophilum sp. nov., a novel purple-pigmented bacterium isolated from Tianshan glacier, Xinjiang Municipality, China.</title>
        <authorList>
            <person name="Wang H."/>
        </authorList>
    </citation>
    <scope>NUCLEOTIDE SEQUENCE [LARGE SCALE GENOMIC DNA]</scope>
    <source>
        <strain evidence="1 2">JCM 30074</strain>
    </source>
</reference>
<evidence type="ECO:0000313" key="1">
    <source>
        <dbReference type="EMBL" id="PIL46017.1"/>
    </source>
</evidence>
<gene>
    <name evidence="1" type="ORF">CR105_07050</name>
</gene>
<keyword evidence="2" id="KW-1185">Reference proteome</keyword>
<sequence length="105" mass="11438">MATATEEIPVLVTSQEKERIAKLADDAGLSMGEFLRPAAESFHPEDEDALLGMIDQLLKTTARTSEAIDGALEFVDVSTKRMAAFDLKPPCSWGWLVTAISSREP</sequence>
<evidence type="ECO:0000313" key="2">
    <source>
        <dbReference type="Proteomes" id="UP000230390"/>
    </source>
</evidence>
<dbReference type="OrthoDB" id="9008877at2"/>
<protein>
    <submittedName>
        <fullName evidence="1">Uncharacterized protein</fullName>
    </submittedName>
</protein>
<comment type="caution">
    <text evidence="1">The sequence shown here is derived from an EMBL/GenBank/DDBJ whole genome shotgun (WGS) entry which is preliminary data.</text>
</comment>